<organism evidence="3 4">
    <name type="scientific">Pararhizobium mangrovi</name>
    <dbReference type="NCBI Taxonomy" id="2590452"/>
    <lineage>
        <taxon>Bacteria</taxon>
        <taxon>Pseudomonadati</taxon>
        <taxon>Pseudomonadota</taxon>
        <taxon>Alphaproteobacteria</taxon>
        <taxon>Hyphomicrobiales</taxon>
        <taxon>Rhizobiaceae</taxon>
        <taxon>Rhizobium/Agrobacterium group</taxon>
        <taxon>Pararhizobium</taxon>
    </lineage>
</organism>
<dbReference type="Proteomes" id="UP000320314">
    <property type="component" value="Unassembled WGS sequence"/>
</dbReference>
<dbReference type="EMBL" id="VHLH01000022">
    <property type="protein sequence ID" value="TPW27313.1"/>
    <property type="molecule type" value="Genomic_DNA"/>
</dbReference>
<accession>A0A506TYZ0</accession>
<dbReference type="PIRSF" id="PIRSF031900">
    <property type="entry name" value="UCP031900"/>
    <property type="match status" value="1"/>
</dbReference>
<dbReference type="Pfam" id="PF13449">
    <property type="entry name" value="Phytase-like"/>
    <property type="match status" value="1"/>
</dbReference>
<dbReference type="OrthoDB" id="9798693at2"/>
<protein>
    <recommendedName>
        <fullName evidence="2">Phytase-like domain-containing protein</fullName>
    </recommendedName>
</protein>
<sequence>MRTKRRQRAAFRLALGACLTIALSSPGIAADVTPANGPFTSSAGTPLAVTTRPIHHFAIGRSRTRFGDLVFEGGLVVSSRDERFEGLSSIRLDADRQAFLGITDTGYWYAGRLQRDDDGRLAGITGFTMAPLKGEGGRISRYKEESDAESLAIGPHGVLVGFERDHRIELYPLRDPMGSAPLKRLPIPFPRSELRSNRGLETLAIAPRSSVLAGSAVAVAEMSINPAGDIFAGVLAGPRAGTFFVHRDPPFAISDGDFLKNGDLLLLERGVTLASAFQTRIVRVPAAAIRPGATVTGREIFRAGPGDQIDNMEGLSVTYDETGTAHLLLVSDDNGSILQRTLFLEFRLVE</sequence>
<reference evidence="3 4" key="1">
    <citation type="submission" date="2019-06" db="EMBL/GenBank/DDBJ databases">
        <authorList>
            <person name="Li M."/>
        </authorList>
    </citation>
    <scope>NUCLEOTIDE SEQUENCE [LARGE SCALE GENOMIC DNA]</scope>
    <source>
        <strain evidence="3 4">BGMRC6574</strain>
    </source>
</reference>
<keyword evidence="4" id="KW-1185">Reference proteome</keyword>
<dbReference type="InterPro" id="IPR014567">
    <property type="entry name" value="UCP031900"/>
</dbReference>
<evidence type="ECO:0000313" key="3">
    <source>
        <dbReference type="EMBL" id="TPW27313.1"/>
    </source>
</evidence>
<evidence type="ECO:0000256" key="1">
    <source>
        <dbReference type="SAM" id="SignalP"/>
    </source>
</evidence>
<feature type="chain" id="PRO_5021247159" description="Phytase-like domain-containing protein" evidence="1">
    <location>
        <begin position="30"/>
        <end position="350"/>
    </location>
</feature>
<comment type="caution">
    <text evidence="3">The sequence shown here is derived from an EMBL/GenBank/DDBJ whole genome shotgun (WGS) entry which is preliminary data.</text>
</comment>
<gene>
    <name evidence="3" type="ORF">FJU11_12230</name>
</gene>
<keyword evidence="1" id="KW-0732">Signal</keyword>
<feature type="domain" description="Phytase-like" evidence="2">
    <location>
        <begin position="83"/>
        <end position="335"/>
    </location>
</feature>
<proteinExistence type="predicted"/>
<feature type="signal peptide" evidence="1">
    <location>
        <begin position="1"/>
        <end position="29"/>
    </location>
</feature>
<evidence type="ECO:0000313" key="4">
    <source>
        <dbReference type="Proteomes" id="UP000320314"/>
    </source>
</evidence>
<name>A0A506TYZ0_9HYPH</name>
<dbReference type="RefSeq" id="WP_141167347.1">
    <property type="nucleotide sequence ID" value="NZ_VHLH01000022.1"/>
</dbReference>
<dbReference type="AlphaFoldDB" id="A0A506TYZ0"/>
<evidence type="ECO:0000259" key="2">
    <source>
        <dbReference type="Pfam" id="PF13449"/>
    </source>
</evidence>
<dbReference type="InterPro" id="IPR027372">
    <property type="entry name" value="Phytase-like_dom"/>
</dbReference>